<dbReference type="Gene3D" id="2.60.40.1120">
    <property type="entry name" value="Carboxypeptidase-like, regulatory domain"/>
    <property type="match status" value="1"/>
</dbReference>
<keyword evidence="13" id="KW-0732">Signal</keyword>
<keyword evidence="7" id="KW-0406">Ion transport</keyword>
<evidence type="ECO:0000259" key="15">
    <source>
        <dbReference type="Pfam" id="PF07715"/>
    </source>
</evidence>
<evidence type="ECO:0000256" key="9">
    <source>
        <dbReference type="ARBA" id="ARBA00023136"/>
    </source>
</evidence>
<dbReference type="GO" id="GO:0006826">
    <property type="term" value="P:iron ion transport"/>
    <property type="evidence" value="ECO:0007669"/>
    <property type="project" value="UniProtKB-KW"/>
</dbReference>
<comment type="similarity">
    <text evidence="11 12">Belongs to the TonB-dependent receptor family.</text>
</comment>
<evidence type="ECO:0000256" key="7">
    <source>
        <dbReference type="ARBA" id="ARBA00023065"/>
    </source>
</evidence>
<evidence type="ECO:0000313" key="17">
    <source>
        <dbReference type="Proteomes" id="UP000702544"/>
    </source>
</evidence>
<evidence type="ECO:0000256" key="8">
    <source>
        <dbReference type="ARBA" id="ARBA00023077"/>
    </source>
</evidence>
<proteinExistence type="inferred from homology"/>
<evidence type="ECO:0000256" key="2">
    <source>
        <dbReference type="ARBA" id="ARBA00022448"/>
    </source>
</evidence>
<dbReference type="InterPro" id="IPR000531">
    <property type="entry name" value="Beta-barrel_TonB"/>
</dbReference>
<evidence type="ECO:0000259" key="14">
    <source>
        <dbReference type="Pfam" id="PF00593"/>
    </source>
</evidence>
<name>A0AAE4ZCL3_9BACT</name>
<keyword evidence="10 11" id="KW-0998">Cell outer membrane</keyword>
<feature type="domain" description="TonB-dependent receptor-like beta-barrel" evidence="14">
    <location>
        <begin position="345"/>
        <end position="843"/>
    </location>
</feature>
<dbReference type="AlphaFoldDB" id="A0AAE4ZCL3"/>
<keyword evidence="6" id="KW-0408">Iron</keyword>
<dbReference type="GO" id="GO:0030246">
    <property type="term" value="F:carbohydrate binding"/>
    <property type="evidence" value="ECO:0007669"/>
    <property type="project" value="InterPro"/>
</dbReference>
<evidence type="ECO:0000256" key="13">
    <source>
        <dbReference type="SAM" id="SignalP"/>
    </source>
</evidence>
<evidence type="ECO:0000256" key="11">
    <source>
        <dbReference type="PROSITE-ProRule" id="PRU01360"/>
    </source>
</evidence>
<keyword evidence="16" id="KW-0675">Receptor</keyword>
<dbReference type="Pfam" id="PF07715">
    <property type="entry name" value="Plug"/>
    <property type="match status" value="1"/>
</dbReference>
<reference evidence="16 17" key="1">
    <citation type="submission" date="2020-01" db="EMBL/GenBank/DDBJ databases">
        <title>Genomes assembled from Gulf of Kutch pelagic sediment metagenomes.</title>
        <authorList>
            <person name="Chandrashekar M."/>
            <person name="Mahajan M.S."/>
            <person name="Dave K.J."/>
            <person name="Vatsa P."/>
            <person name="Nathani N.M."/>
        </authorList>
    </citation>
    <scope>NUCLEOTIDE SEQUENCE [LARGE SCALE GENOMIC DNA]</scope>
    <source>
        <strain evidence="16">KS3-K002</strain>
    </source>
</reference>
<dbReference type="InterPro" id="IPR013784">
    <property type="entry name" value="Carb-bd-like_fold"/>
</dbReference>
<feature type="signal peptide" evidence="13">
    <location>
        <begin position="1"/>
        <end position="25"/>
    </location>
</feature>
<keyword evidence="2 11" id="KW-0813">Transport</keyword>
<feature type="domain" description="TonB-dependent receptor plug" evidence="15">
    <location>
        <begin position="127"/>
        <end position="238"/>
    </location>
</feature>
<dbReference type="Pfam" id="PF00593">
    <property type="entry name" value="TonB_dep_Rec_b-barrel"/>
    <property type="match status" value="1"/>
</dbReference>
<evidence type="ECO:0000313" key="16">
    <source>
        <dbReference type="EMBL" id="NIR76061.1"/>
    </source>
</evidence>
<gene>
    <name evidence="16" type="ORF">GWO12_13280</name>
</gene>
<keyword evidence="8 12" id="KW-0798">TonB box</keyword>
<dbReference type="SUPFAM" id="SSF56935">
    <property type="entry name" value="Porins"/>
    <property type="match status" value="1"/>
</dbReference>
<dbReference type="SUPFAM" id="SSF49452">
    <property type="entry name" value="Starch-binding domain-like"/>
    <property type="match status" value="1"/>
</dbReference>
<keyword evidence="4" id="KW-0410">Iron transport</keyword>
<dbReference type="PANTHER" id="PTHR32552:SF81">
    <property type="entry name" value="TONB-DEPENDENT OUTER MEMBRANE RECEPTOR"/>
    <property type="match status" value="1"/>
</dbReference>
<dbReference type="PANTHER" id="PTHR32552">
    <property type="entry name" value="FERRICHROME IRON RECEPTOR-RELATED"/>
    <property type="match status" value="1"/>
</dbReference>
<evidence type="ECO:0000256" key="12">
    <source>
        <dbReference type="RuleBase" id="RU003357"/>
    </source>
</evidence>
<dbReference type="InterPro" id="IPR012910">
    <property type="entry name" value="Plug_dom"/>
</dbReference>
<dbReference type="Pfam" id="PF13620">
    <property type="entry name" value="CarboxypepD_reg"/>
    <property type="match status" value="1"/>
</dbReference>
<evidence type="ECO:0000256" key="3">
    <source>
        <dbReference type="ARBA" id="ARBA00022452"/>
    </source>
</evidence>
<evidence type="ECO:0000256" key="5">
    <source>
        <dbReference type="ARBA" id="ARBA00022692"/>
    </source>
</evidence>
<dbReference type="InterPro" id="IPR036942">
    <property type="entry name" value="Beta-barrel_TonB_sf"/>
</dbReference>
<comment type="subcellular location">
    <subcellularLocation>
        <location evidence="1 11">Cell outer membrane</location>
        <topology evidence="1 11">Multi-pass membrane protein</topology>
    </subcellularLocation>
</comment>
<evidence type="ECO:0000256" key="10">
    <source>
        <dbReference type="ARBA" id="ARBA00023237"/>
    </source>
</evidence>
<protein>
    <submittedName>
        <fullName evidence="16">TonB-dependent receptor</fullName>
    </submittedName>
</protein>
<organism evidence="16 17">
    <name type="scientific">Candidatus Kutchimonas denitrificans</name>
    <dbReference type="NCBI Taxonomy" id="3056748"/>
    <lineage>
        <taxon>Bacteria</taxon>
        <taxon>Pseudomonadati</taxon>
        <taxon>Gemmatimonadota</taxon>
        <taxon>Gemmatimonadia</taxon>
        <taxon>Candidatus Palauibacterales</taxon>
        <taxon>Candidatus Palauibacteraceae</taxon>
        <taxon>Candidatus Kutchimonas</taxon>
    </lineage>
</organism>
<dbReference type="Proteomes" id="UP000702544">
    <property type="component" value="Unassembled WGS sequence"/>
</dbReference>
<evidence type="ECO:0000256" key="4">
    <source>
        <dbReference type="ARBA" id="ARBA00022496"/>
    </source>
</evidence>
<dbReference type="Gene3D" id="2.40.170.20">
    <property type="entry name" value="TonB-dependent receptor, beta-barrel domain"/>
    <property type="match status" value="1"/>
</dbReference>
<dbReference type="GO" id="GO:0009279">
    <property type="term" value="C:cell outer membrane"/>
    <property type="evidence" value="ECO:0007669"/>
    <property type="project" value="UniProtKB-SubCell"/>
</dbReference>
<comment type="caution">
    <text evidence="16">The sequence shown here is derived from an EMBL/GenBank/DDBJ whole genome shotgun (WGS) entry which is preliminary data.</text>
</comment>
<feature type="chain" id="PRO_5041912801" evidence="13">
    <location>
        <begin position="26"/>
        <end position="881"/>
    </location>
</feature>
<dbReference type="EMBL" id="JAACAK010000113">
    <property type="protein sequence ID" value="NIR76061.1"/>
    <property type="molecule type" value="Genomic_DNA"/>
</dbReference>
<sequence>MVSPVSRLLAFAALAVVLHGVPAYAQTGRITGTVRDPDGAGVLGATVEVTNQATDASRTTTTSADGTYTFSDLAPGVYTVSASLIGIRRTQRDVQVAAGETVTVDFELGPVVLDEIIVTAMLREQELADVPFSIAAPTGDVLRARGAEDIEAVAANVAGFSVQNLGPGQSQVAMRGASSGQIARDQPGVKEQVGAYLDDAAISLSLYTPDLDLFDVSRVEVLRGPQGTLFGSGSLSGTVRYITNQPELGVYSVFGEVGANWIDGGDPGNSAKIGANVPLGDKAAFRVAGYSSRIGGYMDAVQPNLDVNENVNGGDRTGVRAAFRIVPNERFSITPRVVYQRVKMDGWNRIDDYNILANPFTTTRPAVNLGERELFTQIGEPFTDDFLLTDLNLEYNFGPASLTSVTSYTYRDILVVRDAGALTSSITGGSLGLSEPIYTLDSPLDDATISKVFTQEVRLSGSNEWLQWLVGGFYSNNKREYGQSLIVFGFDEMAAPELGAPPGFTEGLQAQEDELFFSDLNYDLEQFAVFGEATVTPVEQLRLTGGLRYYNFDENRDQIFDGIFGNDGTGDSLVSQPGSTDADGLAPRFIASYQATEDLTLNAQASRGFRLGGINDPLNVPLCTPEDLEIFSPLETWEDETAWNYEVGAKSRLLGGRASLNVSAFYMDISDLQLTVTAGTCSSRKVLNVESARSQGVELEVTANPTDNFDFSVAAAFNDSELRSTFLDGAGNVVSGIEEGNRLPSVPEIQVTAAATYQWPVSRGTRAFVTGTYHHIGSRFTEIGDHRPGIGTVDLTAFEPNTLGGPLTETTFTFDPLLPAYNLVNLRVGLLRGNWEAAIFANNVTDERAFLALDRERGTLARVGYLTNQPRTFGVSLRFHY</sequence>
<keyword evidence="5 11" id="KW-0812">Transmembrane</keyword>
<keyword evidence="3 11" id="KW-1134">Transmembrane beta strand</keyword>
<accession>A0AAE4ZCL3</accession>
<dbReference type="InterPro" id="IPR039426">
    <property type="entry name" value="TonB-dep_rcpt-like"/>
</dbReference>
<evidence type="ECO:0000256" key="6">
    <source>
        <dbReference type="ARBA" id="ARBA00023004"/>
    </source>
</evidence>
<evidence type="ECO:0000256" key="1">
    <source>
        <dbReference type="ARBA" id="ARBA00004571"/>
    </source>
</evidence>
<keyword evidence="9 11" id="KW-0472">Membrane</keyword>
<dbReference type="PROSITE" id="PS52016">
    <property type="entry name" value="TONB_DEPENDENT_REC_3"/>
    <property type="match status" value="1"/>
</dbReference>